<gene>
    <name evidence="1" type="ORF">A4H97_30225</name>
</gene>
<sequence>MDKGDVFARSKSPCSGGSTFVGKVNYFFAVKPNSAVVFCCGSIKTIADGQLWKGRRQRAESNTVPGEIKSDFVIDWNKIPLPLAGAVLSLLCI</sequence>
<keyword evidence="2" id="KW-1185">Reference proteome</keyword>
<evidence type="ECO:0000313" key="2">
    <source>
        <dbReference type="Proteomes" id="UP000192610"/>
    </source>
</evidence>
<accession>A0A1V9EP94</accession>
<organism evidence="1 2">
    <name type="scientific">Niastella yeongjuensis</name>
    <dbReference type="NCBI Taxonomy" id="354355"/>
    <lineage>
        <taxon>Bacteria</taxon>
        <taxon>Pseudomonadati</taxon>
        <taxon>Bacteroidota</taxon>
        <taxon>Chitinophagia</taxon>
        <taxon>Chitinophagales</taxon>
        <taxon>Chitinophagaceae</taxon>
        <taxon>Niastella</taxon>
    </lineage>
</organism>
<reference evidence="2" key="1">
    <citation type="submission" date="2016-04" db="EMBL/GenBank/DDBJ databases">
        <authorList>
            <person name="Chen L."/>
            <person name="Zhuang W."/>
            <person name="Wang G."/>
        </authorList>
    </citation>
    <scope>NUCLEOTIDE SEQUENCE [LARGE SCALE GENOMIC DNA]</scope>
    <source>
        <strain evidence="2">17621</strain>
    </source>
</reference>
<dbReference type="RefSeq" id="WP_133053918.1">
    <property type="nucleotide sequence ID" value="NZ_FOCZ01000023.1"/>
</dbReference>
<dbReference type="AlphaFoldDB" id="A0A1V9EP94"/>
<evidence type="ECO:0000313" key="1">
    <source>
        <dbReference type="EMBL" id="OQP47969.1"/>
    </source>
</evidence>
<protein>
    <submittedName>
        <fullName evidence="1">Uncharacterized protein</fullName>
    </submittedName>
</protein>
<dbReference type="EMBL" id="LVXG01000019">
    <property type="protein sequence ID" value="OQP47969.1"/>
    <property type="molecule type" value="Genomic_DNA"/>
</dbReference>
<name>A0A1V9EP94_9BACT</name>
<proteinExistence type="predicted"/>
<comment type="caution">
    <text evidence="1">The sequence shown here is derived from an EMBL/GenBank/DDBJ whole genome shotgun (WGS) entry which is preliminary data.</text>
</comment>
<dbReference type="Proteomes" id="UP000192610">
    <property type="component" value="Unassembled WGS sequence"/>
</dbReference>